<dbReference type="PANTHER" id="PTHR20275">
    <property type="entry name" value="NAD KINASE"/>
    <property type="match status" value="1"/>
</dbReference>
<keyword evidence="3" id="KW-0547">Nucleotide-binding</keyword>
<name>E3L7X7_PUCGT</name>
<gene>
    <name evidence="9" type="ORF">PGTG_18830</name>
</gene>
<dbReference type="FunCoup" id="E3L7X7">
    <property type="interactions" value="3"/>
</dbReference>
<protein>
    <recommendedName>
        <fullName evidence="11">NADH kinase pos5</fullName>
    </recommendedName>
</protein>
<dbReference type="InterPro" id="IPR002504">
    <property type="entry name" value="NADK"/>
</dbReference>
<accession>E3L7X7</accession>
<dbReference type="InterPro" id="IPR016064">
    <property type="entry name" value="NAD/diacylglycerol_kinase_sf"/>
</dbReference>
<evidence type="ECO:0000256" key="7">
    <source>
        <dbReference type="ARBA" id="ARBA00023027"/>
    </source>
</evidence>
<feature type="region of interest" description="Disordered" evidence="8">
    <location>
        <begin position="149"/>
        <end position="185"/>
    </location>
</feature>
<keyword evidence="2" id="KW-0808">Transferase</keyword>
<dbReference type="GO" id="GO:0006741">
    <property type="term" value="P:NADP+ biosynthetic process"/>
    <property type="evidence" value="ECO:0000318"/>
    <property type="project" value="GO_Central"/>
</dbReference>
<proteinExistence type="inferred from homology"/>
<evidence type="ECO:0000256" key="4">
    <source>
        <dbReference type="ARBA" id="ARBA00022777"/>
    </source>
</evidence>
<dbReference type="AlphaFoldDB" id="E3L7X7"/>
<dbReference type="Pfam" id="PF20143">
    <property type="entry name" value="NAD_kinase_C"/>
    <property type="match status" value="1"/>
</dbReference>
<dbReference type="eggNOG" id="KOG2178">
    <property type="taxonomic scope" value="Eukaryota"/>
</dbReference>
<dbReference type="GO" id="GO:0003951">
    <property type="term" value="F:NAD+ kinase activity"/>
    <property type="evidence" value="ECO:0000318"/>
    <property type="project" value="GO_Central"/>
</dbReference>
<dbReference type="FunFam" id="2.60.200.30:FF:000009">
    <property type="entry name" value="Poly(P)/ATP NAD kinase"/>
    <property type="match status" value="1"/>
</dbReference>
<evidence type="ECO:0008006" key="11">
    <source>
        <dbReference type="Google" id="ProtNLM"/>
    </source>
</evidence>
<dbReference type="InterPro" id="IPR017438">
    <property type="entry name" value="ATP-NAD_kinase_N"/>
</dbReference>
<dbReference type="Gene3D" id="2.60.200.30">
    <property type="entry name" value="Probable inorganic polyphosphate/atp-NAD kinase, domain 2"/>
    <property type="match status" value="1"/>
</dbReference>
<reference evidence="10" key="2">
    <citation type="journal article" date="2011" name="Proc. Natl. Acad. Sci. U.S.A.">
        <title>Obligate biotrophy features unraveled by the genomic analysis of rust fungi.</title>
        <authorList>
            <person name="Duplessis S."/>
            <person name="Cuomo C.A."/>
            <person name="Lin Y.-C."/>
            <person name="Aerts A."/>
            <person name="Tisserant E."/>
            <person name="Veneault-Fourrey C."/>
            <person name="Joly D.L."/>
            <person name="Hacquard S."/>
            <person name="Amselem J."/>
            <person name="Cantarel B.L."/>
            <person name="Chiu R."/>
            <person name="Coutinho P.M."/>
            <person name="Feau N."/>
            <person name="Field M."/>
            <person name="Frey P."/>
            <person name="Gelhaye E."/>
            <person name="Goldberg J."/>
            <person name="Grabherr M.G."/>
            <person name="Kodira C.D."/>
            <person name="Kohler A."/>
            <person name="Kuees U."/>
            <person name="Lindquist E.A."/>
            <person name="Lucas S.M."/>
            <person name="Mago R."/>
            <person name="Mauceli E."/>
            <person name="Morin E."/>
            <person name="Murat C."/>
            <person name="Pangilinan J.L."/>
            <person name="Park R."/>
            <person name="Pearson M."/>
            <person name="Quesneville H."/>
            <person name="Rouhier N."/>
            <person name="Sakthikumar S."/>
            <person name="Salamov A.A."/>
            <person name="Schmutz J."/>
            <person name="Selles B."/>
            <person name="Shapiro H."/>
            <person name="Tanguay P."/>
            <person name="Tuskan G.A."/>
            <person name="Henrissat B."/>
            <person name="Van de Peer Y."/>
            <person name="Rouze P."/>
            <person name="Ellis J.G."/>
            <person name="Dodds P.N."/>
            <person name="Schein J.E."/>
            <person name="Zhong S."/>
            <person name="Hamelin R.C."/>
            <person name="Grigoriev I.V."/>
            <person name="Szabo L.J."/>
            <person name="Martin F."/>
        </authorList>
    </citation>
    <scope>NUCLEOTIDE SEQUENCE [LARGE SCALE GENOMIC DNA]</scope>
    <source>
        <strain evidence="10">CRL 75-36-700-3 / race SCCL</strain>
    </source>
</reference>
<dbReference type="HOGENOM" id="CLU_008831_10_2_1"/>
<keyword evidence="7" id="KW-0520">NAD</keyword>
<dbReference type="STRING" id="418459.E3L7X7"/>
<dbReference type="PANTHER" id="PTHR20275:SF26">
    <property type="entry name" value="NADH KINASE POS5, MITOCHONDRIAL"/>
    <property type="match status" value="1"/>
</dbReference>
<reference key="1">
    <citation type="submission" date="2007-01" db="EMBL/GenBank/DDBJ databases">
        <title>The Genome Sequence of Puccinia graminis f. sp. tritici Strain CRL 75-36-700-3.</title>
        <authorList>
            <consortium name="The Broad Institute Genome Sequencing Platform"/>
            <person name="Birren B."/>
            <person name="Lander E."/>
            <person name="Galagan J."/>
            <person name="Nusbaum C."/>
            <person name="Devon K."/>
            <person name="Cuomo C."/>
            <person name="Jaffe D."/>
            <person name="Butler J."/>
            <person name="Alvarez P."/>
            <person name="Gnerre S."/>
            <person name="Grabherr M."/>
            <person name="Mauceli E."/>
            <person name="Brockman W."/>
            <person name="Young S."/>
            <person name="LaButti K."/>
            <person name="Sykes S."/>
            <person name="DeCaprio D."/>
            <person name="Crawford M."/>
            <person name="Koehrsen M."/>
            <person name="Engels R."/>
            <person name="Montgomery P."/>
            <person name="Pearson M."/>
            <person name="Howarth C."/>
            <person name="Larson L."/>
            <person name="White J."/>
            <person name="Zeng Q."/>
            <person name="Kodira C."/>
            <person name="Yandava C."/>
            <person name="Alvarado L."/>
            <person name="O'Leary S."/>
            <person name="Szabo L."/>
            <person name="Dean R."/>
            <person name="Schein J."/>
        </authorList>
    </citation>
    <scope>NUCLEOTIDE SEQUENCE</scope>
    <source>
        <strain>CRL 75-36-700-3</strain>
    </source>
</reference>
<dbReference type="GO" id="GO:0005524">
    <property type="term" value="F:ATP binding"/>
    <property type="evidence" value="ECO:0007669"/>
    <property type="project" value="UniProtKB-KW"/>
</dbReference>
<dbReference type="Proteomes" id="UP000008783">
    <property type="component" value="Unassembled WGS sequence"/>
</dbReference>
<dbReference type="GeneID" id="10538980"/>
<dbReference type="Pfam" id="PF01513">
    <property type="entry name" value="NAD_kinase"/>
    <property type="match status" value="1"/>
</dbReference>
<dbReference type="KEGG" id="pgr:PGTG_18830"/>
<feature type="compositionally biased region" description="Polar residues" evidence="8">
    <location>
        <begin position="149"/>
        <end position="167"/>
    </location>
</feature>
<keyword evidence="5" id="KW-0067">ATP-binding</keyword>
<evidence type="ECO:0000313" key="9">
    <source>
        <dbReference type="EMBL" id="EFP92652.2"/>
    </source>
</evidence>
<keyword evidence="6" id="KW-0521">NADP</keyword>
<dbReference type="HAMAP" id="MF_00361">
    <property type="entry name" value="NAD_kinase"/>
    <property type="match status" value="1"/>
</dbReference>
<organism evidence="9 10">
    <name type="scientific">Puccinia graminis f. sp. tritici (strain CRL 75-36-700-3 / race SCCL)</name>
    <name type="common">Black stem rust fungus</name>
    <dbReference type="NCBI Taxonomy" id="418459"/>
    <lineage>
        <taxon>Eukaryota</taxon>
        <taxon>Fungi</taxon>
        <taxon>Dikarya</taxon>
        <taxon>Basidiomycota</taxon>
        <taxon>Pucciniomycotina</taxon>
        <taxon>Pucciniomycetes</taxon>
        <taxon>Pucciniales</taxon>
        <taxon>Pucciniaceae</taxon>
        <taxon>Puccinia</taxon>
    </lineage>
</organism>
<keyword evidence="4" id="KW-0418">Kinase</keyword>
<evidence type="ECO:0000256" key="3">
    <source>
        <dbReference type="ARBA" id="ARBA00022741"/>
    </source>
</evidence>
<keyword evidence="10" id="KW-1185">Reference proteome</keyword>
<dbReference type="Gene3D" id="3.40.50.10330">
    <property type="entry name" value="Probable inorganic polyphosphate/atp-NAD kinase, domain 1"/>
    <property type="match status" value="1"/>
</dbReference>
<dbReference type="GO" id="GO:0019674">
    <property type="term" value="P:NAD+ metabolic process"/>
    <property type="evidence" value="ECO:0007669"/>
    <property type="project" value="InterPro"/>
</dbReference>
<evidence type="ECO:0000256" key="1">
    <source>
        <dbReference type="ARBA" id="ARBA00010995"/>
    </source>
</evidence>
<dbReference type="InterPro" id="IPR017437">
    <property type="entry name" value="ATP-NAD_kinase_PpnK-typ_C"/>
</dbReference>
<sequence length="504" mass="55369">MGHGDCSTSLININRTLDGLSHPEELMRFGLRFKRFRALKGSSQLKWNASSVETNQLEPLLLSAPAPPAGAGLIRSVLCFSAAFAGRTIPGPPVRTSLPPAPAVNHHKELEQTMRLLTTPANNLAGWTRHIFSRNTRRAFTPSTQPAQLTHLSNSHIPPKSISNQNHSPKPQSFSSNSNFNSPINKKIKYPSLKNHRILLVKKSNDERASSALDSLISYLDQQRPQIKTIVEEDLQTLESRKDIDLVIALGGDGTVLHISHLFKNTACPPILGFNLGTIGFLLPFAPNDWFDVINQVLNGKIGVEERMRLDCFTGQNGSGLQSGDTNAIAQRNLSTSNSLVDLSAMNEVSLHRNDSPHMVAINISIENRFLTQAVADGLIIATPTGSTAYSCSAGGPIVYPSMEAMLLTPICPRSLSFRPLVLPADLHVQLALDPKSRSTAELRVDGIAIKTIQPGESIEIRRSEHPIHIFSPPNSNAFVHDHWINDLNMMLNFNRSYQSKDPR</sequence>
<evidence type="ECO:0000256" key="5">
    <source>
        <dbReference type="ARBA" id="ARBA00022840"/>
    </source>
</evidence>
<dbReference type="VEuPathDB" id="FungiDB:PGTG_18830"/>
<dbReference type="OrthoDB" id="24581at2759"/>
<dbReference type="RefSeq" id="XP_003337071.2">
    <property type="nucleotide sequence ID" value="XM_003337023.2"/>
</dbReference>
<evidence type="ECO:0000313" key="10">
    <source>
        <dbReference type="Proteomes" id="UP000008783"/>
    </source>
</evidence>
<evidence type="ECO:0000256" key="8">
    <source>
        <dbReference type="SAM" id="MobiDB-lite"/>
    </source>
</evidence>
<feature type="compositionally biased region" description="Low complexity" evidence="8">
    <location>
        <begin position="168"/>
        <end position="185"/>
    </location>
</feature>
<dbReference type="EMBL" id="DS178369">
    <property type="protein sequence ID" value="EFP92652.2"/>
    <property type="molecule type" value="Genomic_DNA"/>
</dbReference>
<dbReference type="SUPFAM" id="SSF111331">
    <property type="entry name" value="NAD kinase/diacylglycerol kinase-like"/>
    <property type="match status" value="1"/>
</dbReference>
<evidence type="ECO:0000256" key="6">
    <source>
        <dbReference type="ARBA" id="ARBA00022857"/>
    </source>
</evidence>
<dbReference type="InParanoid" id="E3L7X7"/>
<comment type="similarity">
    <text evidence="1">Belongs to the NAD kinase family.</text>
</comment>
<evidence type="ECO:0000256" key="2">
    <source>
        <dbReference type="ARBA" id="ARBA00022679"/>
    </source>
</evidence>